<sequence>MLKDLMKAILNEDVEVEEDEIEEEQEKRIEPQTVSQPEPQSQPMPKETYVEPISAYPEPEIETFTRPKVQPKKEPKTSIFTGLDVEEVSRVEPRSTNKPYKYDRRKMMKLRTSEDLDYKPIISPIFGDIQEENKQFEKVHDAIKLQKPQDDTSFVEIISPMYGKDIPEPQPVESIPTVKPVFKKNEEKNEPESTLSLSDMLEKPKKQKTKQEDLFDLKD</sequence>
<dbReference type="Proteomes" id="UP000195447">
    <property type="component" value="Unassembled WGS sequence"/>
</dbReference>
<comment type="caution">
    <text evidence="3">The sequence shown here is derived from an EMBL/GenBank/DDBJ whole genome shotgun (WGS) entry which is preliminary data.</text>
</comment>
<gene>
    <name evidence="3" type="ORF">B5F14_08585</name>
    <name evidence="2" type="ORF">POG00_07530</name>
</gene>
<reference evidence="2" key="3">
    <citation type="submission" date="2023-01" db="EMBL/GenBank/DDBJ databases">
        <title>Human gut microbiome strain richness.</title>
        <authorList>
            <person name="Chen-Liaw A."/>
        </authorList>
    </citation>
    <scope>NUCLEOTIDE SEQUENCE</scope>
    <source>
        <strain evidence="2">D55st1_G4_D55t1_190419</strain>
    </source>
</reference>
<evidence type="ECO:0000313" key="4">
    <source>
        <dbReference type="Proteomes" id="UP000195447"/>
    </source>
</evidence>
<reference evidence="4" key="1">
    <citation type="submission" date="2017-04" db="EMBL/GenBank/DDBJ databases">
        <title>Function of individual gut microbiota members based on whole genome sequencing of pure cultures obtained from chicken caecum.</title>
        <authorList>
            <person name="Medvecky M."/>
            <person name="Cejkova D."/>
            <person name="Polansky O."/>
            <person name="Karasova D."/>
            <person name="Kubasova T."/>
            <person name="Cizek A."/>
            <person name="Rychlik I."/>
        </authorList>
    </citation>
    <scope>NUCLEOTIDE SEQUENCE [LARGE SCALE GENOMIC DNA]</scope>
    <source>
        <strain evidence="4">An178</strain>
    </source>
</reference>
<dbReference type="RefSeq" id="WP_022355219.1">
    <property type="nucleotide sequence ID" value="NZ_CABKSV010000037.1"/>
</dbReference>
<dbReference type="GeneID" id="79877017"/>
<dbReference type="EMBL" id="JAQNCK010000019">
    <property type="protein sequence ID" value="MDC0828560.1"/>
    <property type="molecule type" value="Genomic_DNA"/>
</dbReference>
<proteinExistence type="predicted"/>
<organism evidence="3 4">
    <name type="scientific">Faecalitalea cylindroides</name>
    <dbReference type="NCBI Taxonomy" id="39483"/>
    <lineage>
        <taxon>Bacteria</taxon>
        <taxon>Bacillati</taxon>
        <taxon>Bacillota</taxon>
        <taxon>Erysipelotrichia</taxon>
        <taxon>Erysipelotrichales</taxon>
        <taxon>Erysipelotrichaceae</taxon>
        <taxon>Faecalitalea</taxon>
    </lineage>
</organism>
<evidence type="ECO:0000313" key="2">
    <source>
        <dbReference type="EMBL" id="MDC0828560.1"/>
    </source>
</evidence>
<feature type="compositionally biased region" description="Basic and acidic residues" evidence="1">
    <location>
        <begin position="200"/>
        <end position="219"/>
    </location>
</feature>
<feature type="compositionally biased region" description="Polar residues" evidence="1">
    <location>
        <begin position="32"/>
        <end position="43"/>
    </location>
</feature>
<accession>A0A1Y4LM85</accession>
<reference evidence="3" key="2">
    <citation type="journal article" date="2018" name="BMC Genomics">
        <title>Whole genome sequencing and function prediction of 133 gut anaerobes isolated from chicken caecum in pure cultures.</title>
        <authorList>
            <person name="Medvecky M."/>
            <person name="Cejkova D."/>
            <person name="Polansky O."/>
            <person name="Karasova D."/>
            <person name="Kubasova T."/>
            <person name="Cizek A."/>
            <person name="Rychlik I."/>
        </authorList>
    </citation>
    <scope>NUCLEOTIDE SEQUENCE</scope>
    <source>
        <strain evidence="3">An178</strain>
    </source>
</reference>
<name>A0A1Y4LM85_9FIRM</name>
<dbReference type="EMBL" id="NFKM01000019">
    <property type="protein sequence ID" value="OUP57807.1"/>
    <property type="molecule type" value="Genomic_DNA"/>
</dbReference>
<keyword evidence="4" id="KW-1185">Reference proteome</keyword>
<feature type="region of interest" description="Disordered" evidence="1">
    <location>
        <begin position="162"/>
        <end position="219"/>
    </location>
</feature>
<evidence type="ECO:0000256" key="1">
    <source>
        <dbReference type="SAM" id="MobiDB-lite"/>
    </source>
</evidence>
<feature type="compositionally biased region" description="Acidic residues" evidence="1">
    <location>
        <begin position="12"/>
        <end position="24"/>
    </location>
</feature>
<feature type="region of interest" description="Disordered" evidence="1">
    <location>
        <begin position="1"/>
        <end position="77"/>
    </location>
</feature>
<protein>
    <submittedName>
        <fullName evidence="3">Uncharacterized protein</fullName>
    </submittedName>
</protein>
<evidence type="ECO:0000313" key="3">
    <source>
        <dbReference type="EMBL" id="OUP57807.1"/>
    </source>
</evidence>
<dbReference type="Proteomes" id="UP001220658">
    <property type="component" value="Unassembled WGS sequence"/>
</dbReference>
<dbReference type="AlphaFoldDB" id="A0A1Y4LM85"/>